<dbReference type="SUPFAM" id="SSF48452">
    <property type="entry name" value="TPR-like"/>
    <property type="match status" value="1"/>
</dbReference>
<dbReference type="EMBL" id="CP097636">
    <property type="protein sequence ID" value="URI10565.1"/>
    <property type="molecule type" value="Genomic_DNA"/>
</dbReference>
<evidence type="ECO:0008006" key="3">
    <source>
        <dbReference type="Google" id="ProtNLM"/>
    </source>
</evidence>
<dbReference type="InterPro" id="IPR011990">
    <property type="entry name" value="TPR-like_helical_dom_sf"/>
</dbReference>
<evidence type="ECO:0000313" key="2">
    <source>
        <dbReference type="Proteomes" id="UP001056201"/>
    </source>
</evidence>
<accession>A0ABY4SGW1</accession>
<sequence>MGQWTGFPYPLYPFDMDSVRAQWARLHQGDQEPLPADEAVLQAWVCFHAGDFEGARDRGIAAGRAGTTVANKAQIAYASYLEPREAARIALFLQAAERAEAQAAAEPGNANAHYLLASALGRYSQSISVAKALAMGMGSRVRAALDTAVRLCPSHGEAHIVLGAFHAEVIDKVGSLLGRTQGASVEAGLRHFRQALRLMPDSALARLEFAKGLVMLEGEKRLPEADRLCQEAVACTPVDAAERLHAERARAELSD</sequence>
<gene>
    <name evidence="1" type="ORF">MW290_16310</name>
</gene>
<organism evidence="1 2">
    <name type="scientific">Aquincola tertiaricarbonis</name>
    <dbReference type="NCBI Taxonomy" id="391953"/>
    <lineage>
        <taxon>Bacteria</taxon>
        <taxon>Pseudomonadati</taxon>
        <taxon>Pseudomonadota</taxon>
        <taxon>Betaproteobacteria</taxon>
        <taxon>Burkholderiales</taxon>
        <taxon>Sphaerotilaceae</taxon>
        <taxon>Aquincola</taxon>
    </lineage>
</organism>
<name>A0ABY4SGW1_AQUTE</name>
<protein>
    <recommendedName>
        <fullName evidence="3">Tetratricopeptide repeat protein</fullName>
    </recommendedName>
</protein>
<proteinExistence type="predicted"/>
<dbReference type="RefSeq" id="WP_250198772.1">
    <property type="nucleotide sequence ID" value="NZ_CP097636.1"/>
</dbReference>
<reference evidence="1" key="1">
    <citation type="submission" date="2022-05" db="EMBL/GenBank/DDBJ databases">
        <title>An RpoN-dependent PEP-CTERM gene is involved in floc formation of an Aquincola tertiaricarbonis strain.</title>
        <authorList>
            <person name="Qiu D."/>
            <person name="Xia M."/>
        </authorList>
    </citation>
    <scope>NUCLEOTIDE SEQUENCE</scope>
    <source>
        <strain evidence="1">RN12</strain>
    </source>
</reference>
<evidence type="ECO:0000313" key="1">
    <source>
        <dbReference type="EMBL" id="URI10565.1"/>
    </source>
</evidence>
<dbReference type="Gene3D" id="1.25.40.10">
    <property type="entry name" value="Tetratricopeptide repeat domain"/>
    <property type="match status" value="1"/>
</dbReference>
<dbReference type="Proteomes" id="UP001056201">
    <property type="component" value="Chromosome 2"/>
</dbReference>
<keyword evidence="2" id="KW-1185">Reference proteome</keyword>